<sequence length="120" mass="13761">MKQHIIYHLSFSLSNFFISLINSSNLRNPSNPFLVVMSTKSALLISDPVVNFFSTNYLIAFQYSILLPNGTRTLTCTKNSPHFFFLPISPIFLSNLLFKFNPTFFKNIDSKYGLIVKNIK</sequence>
<dbReference type="AlphaFoldDB" id="A0A0F9BAJ9"/>
<organism evidence="1">
    <name type="scientific">marine sediment metagenome</name>
    <dbReference type="NCBI Taxonomy" id="412755"/>
    <lineage>
        <taxon>unclassified sequences</taxon>
        <taxon>metagenomes</taxon>
        <taxon>ecological metagenomes</taxon>
    </lineage>
</organism>
<reference evidence="1" key="1">
    <citation type="journal article" date="2015" name="Nature">
        <title>Complex archaea that bridge the gap between prokaryotes and eukaryotes.</title>
        <authorList>
            <person name="Spang A."/>
            <person name="Saw J.H."/>
            <person name="Jorgensen S.L."/>
            <person name="Zaremba-Niedzwiedzka K."/>
            <person name="Martijn J."/>
            <person name="Lind A.E."/>
            <person name="van Eijk R."/>
            <person name="Schleper C."/>
            <person name="Guy L."/>
            <person name="Ettema T.J."/>
        </authorList>
    </citation>
    <scope>NUCLEOTIDE SEQUENCE</scope>
</reference>
<proteinExistence type="predicted"/>
<protein>
    <submittedName>
        <fullName evidence="1">Uncharacterized protein</fullName>
    </submittedName>
</protein>
<accession>A0A0F9BAJ9</accession>
<comment type="caution">
    <text evidence="1">The sequence shown here is derived from an EMBL/GenBank/DDBJ whole genome shotgun (WGS) entry which is preliminary data.</text>
</comment>
<name>A0A0F9BAJ9_9ZZZZ</name>
<dbReference type="EMBL" id="LAZR01038655">
    <property type="protein sequence ID" value="KKL18979.1"/>
    <property type="molecule type" value="Genomic_DNA"/>
</dbReference>
<gene>
    <name evidence="1" type="ORF">LCGC14_2470080</name>
</gene>
<evidence type="ECO:0000313" key="1">
    <source>
        <dbReference type="EMBL" id="KKL18979.1"/>
    </source>
</evidence>